<evidence type="ECO:0000313" key="2">
    <source>
        <dbReference type="EMBL" id="WLD57726.1"/>
    </source>
</evidence>
<dbReference type="AlphaFoldDB" id="A0AB38YEH2"/>
<dbReference type="RefSeq" id="WP_304995012.1">
    <property type="nucleotide sequence ID" value="NZ_CP101717.1"/>
</dbReference>
<reference evidence="2" key="1">
    <citation type="submission" date="2022-07" db="EMBL/GenBank/DDBJ databases">
        <title>Complete genome sequence of Salinispirillum sp. LH10-3-1 capable of multiple carbohydrate inversion isolated from a soda lake.</title>
        <authorList>
            <person name="Liu J."/>
            <person name="Zhai Y."/>
            <person name="Zhang H."/>
            <person name="Yang H."/>
            <person name="Qu J."/>
            <person name="Li J."/>
        </authorList>
    </citation>
    <scope>NUCLEOTIDE SEQUENCE</scope>
    <source>
        <strain evidence="2">LH 10-3-1</strain>
    </source>
</reference>
<organism evidence="2">
    <name type="scientific">Salinispirillum sp. LH 10-3-1</name>
    <dbReference type="NCBI Taxonomy" id="2952525"/>
    <lineage>
        <taxon>Bacteria</taxon>
        <taxon>Pseudomonadati</taxon>
        <taxon>Pseudomonadota</taxon>
        <taxon>Gammaproteobacteria</taxon>
        <taxon>Oceanospirillales</taxon>
        <taxon>Saccharospirillaceae</taxon>
        <taxon>Salinispirillum</taxon>
    </lineage>
</organism>
<name>A0AB38YEH2_9GAMM</name>
<gene>
    <name evidence="2" type="ORF">NFC81_13540</name>
</gene>
<dbReference type="GO" id="GO:0003677">
    <property type="term" value="F:DNA binding"/>
    <property type="evidence" value="ECO:0007669"/>
    <property type="project" value="InterPro"/>
</dbReference>
<sequence length="64" mass="7655">MPKSNLAKKTQKYSLEFKRKSVEMTFDPDVLIKDVALAMDIHPFMLSRWRKEYREGLLRPSRRA</sequence>
<protein>
    <submittedName>
        <fullName evidence="2">Transposase</fullName>
    </submittedName>
</protein>
<dbReference type="GO" id="GO:0004803">
    <property type="term" value="F:transposase activity"/>
    <property type="evidence" value="ECO:0007669"/>
    <property type="project" value="InterPro"/>
</dbReference>
<dbReference type="SUPFAM" id="SSF46689">
    <property type="entry name" value="Homeodomain-like"/>
    <property type="match status" value="1"/>
</dbReference>
<accession>A0AB38YEH2</accession>
<proteinExistence type="inferred from homology"/>
<dbReference type="EMBL" id="CP101717">
    <property type="protein sequence ID" value="WLD57726.1"/>
    <property type="molecule type" value="Genomic_DNA"/>
</dbReference>
<dbReference type="InterPro" id="IPR009057">
    <property type="entry name" value="Homeodomain-like_sf"/>
</dbReference>
<evidence type="ECO:0000256" key="1">
    <source>
        <dbReference type="ARBA" id="ARBA00009964"/>
    </source>
</evidence>
<comment type="similarity">
    <text evidence="1">Belongs to the transposase 8 family.</text>
</comment>
<dbReference type="InterPro" id="IPR002514">
    <property type="entry name" value="Transposase_8"/>
</dbReference>
<dbReference type="GO" id="GO:0006313">
    <property type="term" value="P:DNA transposition"/>
    <property type="evidence" value="ECO:0007669"/>
    <property type="project" value="InterPro"/>
</dbReference>
<dbReference type="Pfam" id="PF01527">
    <property type="entry name" value="HTH_Tnp_1"/>
    <property type="match status" value="1"/>
</dbReference>